<comment type="caution">
    <text evidence="1">The sequence shown here is derived from an EMBL/GenBank/DDBJ whole genome shotgun (WGS) entry which is preliminary data.</text>
</comment>
<dbReference type="SUPFAM" id="SSF109998">
    <property type="entry name" value="Triger factor/SurA peptide-binding domain-like"/>
    <property type="match status" value="1"/>
</dbReference>
<reference evidence="1 2" key="1">
    <citation type="submission" date="2020-04" db="EMBL/GenBank/DDBJ databases">
        <authorList>
            <person name="Klaysubun C."/>
            <person name="Duangmal K."/>
            <person name="Lipun K."/>
        </authorList>
    </citation>
    <scope>NUCLEOTIDE SEQUENCE [LARGE SCALE GENOMIC DNA]</scope>
    <source>
        <strain evidence="1 2">K10HN5</strain>
    </source>
</reference>
<sequence length="310" mass="31689">MTVEREKVVIVRTQVGRVAGAVAVVGAVVSGCGSGPSQVGSAVIVGSDAVPLSQVQSQLDVALGKTAAVSQLAYQGVGTDDIARDVVSRAVVHDLLQRAAANEGIVVGDQQVDAALAAIGGADAATQSSLYNLSALRERVRDEITAAELARRYVDRLTVTVDVAAATSRADAEAKARAIAAGGPAADAVFSTNAQKGLKFSAAADPEAASGALFGTTAGKIAVFQPAPSQSSWIVMRVVDRRTDATPAGPSVANQIDQATLVKIGERLLQPMADELGVRVNPRYGVWDPIQLRVVAQGQEAGTIMTPTAG</sequence>
<evidence type="ECO:0000313" key="1">
    <source>
        <dbReference type="EMBL" id="NMH98515.1"/>
    </source>
</evidence>
<name>A0ABX1SAC5_9PSEU</name>
<dbReference type="InterPro" id="IPR027304">
    <property type="entry name" value="Trigger_fact/SurA_dom_sf"/>
</dbReference>
<dbReference type="EMBL" id="JAAXLA010000023">
    <property type="protein sequence ID" value="NMH98515.1"/>
    <property type="molecule type" value="Genomic_DNA"/>
</dbReference>
<organism evidence="1 2">
    <name type="scientific">Pseudonocardia acidicola</name>
    <dbReference type="NCBI Taxonomy" id="2724939"/>
    <lineage>
        <taxon>Bacteria</taxon>
        <taxon>Bacillati</taxon>
        <taxon>Actinomycetota</taxon>
        <taxon>Actinomycetes</taxon>
        <taxon>Pseudonocardiales</taxon>
        <taxon>Pseudonocardiaceae</taxon>
        <taxon>Pseudonocardia</taxon>
    </lineage>
</organism>
<gene>
    <name evidence="1" type="ORF">HF526_14550</name>
</gene>
<protein>
    <recommendedName>
        <fullName evidence="3">SurA-like protein</fullName>
    </recommendedName>
</protein>
<keyword evidence="2" id="KW-1185">Reference proteome</keyword>
<accession>A0ABX1SAC5</accession>
<dbReference type="Proteomes" id="UP000820669">
    <property type="component" value="Unassembled WGS sequence"/>
</dbReference>
<proteinExistence type="predicted"/>
<evidence type="ECO:0008006" key="3">
    <source>
        <dbReference type="Google" id="ProtNLM"/>
    </source>
</evidence>
<dbReference type="Gene3D" id="1.10.4030.10">
    <property type="entry name" value="Porin chaperone SurA, peptide-binding domain"/>
    <property type="match status" value="1"/>
</dbReference>
<dbReference type="PROSITE" id="PS51257">
    <property type="entry name" value="PROKAR_LIPOPROTEIN"/>
    <property type="match status" value="1"/>
</dbReference>
<evidence type="ECO:0000313" key="2">
    <source>
        <dbReference type="Proteomes" id="UP000820669"/>
    </source>
</evidence>